<dbReference type="SUPFAM" id="SSF53067">
    <property type="entry name" value="Actin-like ATPase domain"/>
    <property type="match status" value="2"/>
</dbReference>
<comment type="function">
    <text evidence="8">Acts as a chaperone.</text>
</comment>
<evidence type="ECO:0000256" key="2">
    <source>
        <dbReference type="ARBA" id="ARBA00014415"/>
    </source>
</evidence>
<dbReference type="InterPro" id="IPR018181">
    <property type="entry name" value="Heat_shock_70_CS"/>
</dbReference>
<reference evidence="11 12" key="1">
    <citation type="submission" date="2018-06" db="EMBL/GenBank/DDBJ databases">
        <title>Draft Genome Sequence of a Novel Marine Bacterium Related to the Verrucomicrobia.</title>
        <authorList>
            <person name="Vosseberg J."/>
            <person name="Martijn J."/>
            <person name="Ettema T.J.G."/>
        </authorList>
    </citation>
    <scope>NUCLEOTIDE SEQUENCE [LARGE SCALE GENOMIC DNA]</scope>
    <source>
        <strain evidence="11">TARA_B100001123</strain>
    </source>
</reference>
<dbReference type="NCBIfam" id="NF001413">
    <property type="entry name" value="PRK00290.1"/>
    <property type="match status" value="1"/>
</dbReference>
<proteinExistence type="evidence at transcript level"/>
<dbReference type="GO" id="GO:0140662">
    <property type="term" value="F:ATP-dependent protein folding chaperone"/>
    <property type="evidence" value="ECO:0007669"/>
    <property type="project" value="InterPro"/>
</dbReference>
<dbReference type="CDD" id="cd10234">
    <property type="entry name" value="ASKHA_NBD_HSP70_DnaK-like"/>
    <property type="match status" value="1"/>
</dbReference>
<organism evidence="11 12">
    <name type="scientific">Candidatus Moanibacter tarae</name>
    <dbReference type="NCBI Taxonomy" id="2200854"/>
    <lineage>
        <taxon>Bacteria</taxon>
        <taxon>Pseudomonadati</taxon>
        <taxon>Verrucomicrobiota</taxon>
        <taxon>Opitutia</taxon>
        <taxon>Puniceicoccales</taxon>
        <taxon>Puniceicoccales incertae sedis</taxon>
        <taxon>Candidatus Moanibacter</taxon>
    </lineage>
</organism>
<evidence type="ECO:0000256" key="9">
    <source>
        <dbReference type="RuleBase" id="RU003322"/>
    </source>
</evidence>
<protein>
    <recommendedName>
        <fullName evidence="2 8">Chaperone protein DnaK</fullName>
    </recommendedName>
    <alternativeName>
        <fullName evidence="8">HSP70</fullName>
    </alternativeName>
    <alternativeName>
        <fullName evidence="8">Heat shock 70 kDa protein</fullName>
    </alternativeName>
    <alternativeName>
        <fullName evidence="8">Heat shock protein 70</fullName>
    </alternativeName>
</protein>
<evidence type="ECO:0000256" key="6">
    <source>
        <dbReference type="ARBA" id="ARBA00023016"/>
    </source>
</evidence>
<keyword evidence="6 8" id="KW-0346">Stress response</keyword>
<comment type="similarity">
    <text evidence="1 8 9">Belongs to the heat shock protein 70 family.</text>
</comment>
<evidence type="ECO:0000256" key="4">
    <source>
        <dbReference type="ARBA" id="ARBA00022741"/>
    </source>
</evidence>
<keyword evidence="7 8" id="KW-0143">Chaperone</keyword>
<dbReference type="NCBIfam" id="TIGR02350">
    <property type="entry name" value="prok_dnaK"/>
    <property type="match status" value="1"/>
</dbReference>
<dbReference type="InterPro" id="IPR029048">
    <property type="entry name" value="HSP70_C_sf"/>
</dbReference>
<dbReference type="InterPro" id="IPR012725">
    <property type="entry name" value="Chaperone_DnaK"/>
</dbReference>
<evidence type="ECO:0000256" key="7">
    <source>
        <dbReference type="ARBA" id="ARBA00023186"/>
    </source>
</evidence>
<dbReference type="KEGG" id="mtar:DF168_01238"/>
<keyword evidence="3 8" id="KW-0597">Phosphoprotein</keyword>
<evidence type="ECO:0000256" key="3">
    <source>
        <dbReference type="ARBA" id="ARBA00022553"/>
    </source>
</evidence>
<gene>
    <name evidence="8 11" type="primary">dnaK</name>
    <name evidence="11" type="ORF">DF168_01238</name>
</gene>
<dbReference type="FunFam" id="2.60.34.10:FF:000014">
    <property type="entry name" value="Chaperone protein DnaK HSP70"/>
    <property type="match status" value="1"/>
</dbReference>
<name>A0A2Z4ACY1_9BACT</name>
<sequence>MAVMEGGEPVVIPNSEGARTTPSVVAFGKNDERLVGQAAKRQAVTNPENTIFSAKRLIGRKYEEVQEEAEHLPYKIVKGKNGDASIECEADGKTEQFAPEQISSMVLAKLKADAEAYLGEKVTEAVITVPAYFNDAQRQAAKDAGTIAGLEVKRIINEPTAASLAYGLDKKNDEVIAVYDLGGGTYDISILEIGDGVFEVKATNGDTHLGGDNWDATIIDWLVDEFESDTGIDLKQDPMALQRLKEEAEKAKIALSSTQQTDINLPFITADASGPKHLNVNLTRAKLEQLCDGLFERTVAPFRSCLEDAELNAGDIQELVMVGGMTRSPKVHEVAKGLAGKEPHKGVNPDEVVAVGAAIQGAVLQGDVDSVLLLDVTPLTLSIETEGGIATPMIERNTTIPTKKAQIYSTAADNQPSVDIRILQGERPMAKDNKVLGNFRLDGIPPAPRGMPQIEVTYDIDANGILDVTAKDMGTGRDQKISITNSSGLSQEEIDRMRGEAEAHASEDSKLKEEVEVRNKLDTLIYQTEKLVKENGEKIPEDTQKTVGELIKEAQTAIESNSVEKMNAALEKLQNDKTLQEAVAQMYAQAQAGATPEAGSAGSAAAPEANPGSGSDGSASDDSVVDADFEMVDDEKDK</sequence>
<feature type="compositionally biased region" description="Low complexity" evidence="10">
    <location>
        <begin position="592"/>
        <end position="622"/>
    </location>
</feature>
<dbReference type="FunFam" id="1.20.1270.10:FF:000001">
    <property type="entry name" value="Molecular chaperone DnaK"/>
    <property type="match status" value="1"/>
</dbReference>
<evidence type="ECO:0000313" key="11">
    <source>
        <dbReference type="EMBL" id="AWT60039.1"/>
    </source>
</evidence>
<feature type="compositionally biased region" description="Acidic residues" evidence="10">
    <location>
        <begin position="623"/>
        <end position="638"/>
    </location>
</feature>
<dbReference type="PROSITE" id="PS00329">
    <property type="entry name" value="HSP70_2"/>
    <property type="match status" value="1"/>
</dbReference>
<feature type="modified residue" description="Phosphothreonine; by autocatalysis" evidence="8">
    <location>
        <position position="185"/>
    </location>
</feature>
<feature type="region of interest" description="Disordered" evidence="10">
    <location>
        <begin position="590"/>
        <end position="638"/>
    </location>
</feature>
<evidence type="ECO:0000256" key="10">
    <source>
        <dbReference type="SAM" id="MobiDB-lite"/>
    </source>
</evidence>
<dbReference type="Pfam" id="PF00012">
    <property type="entry name" value="HSP70"/>
    <property type="match status" value="1"/>
</dbReference>
<dbReference type="FunFam" id="3.30.30.30:FF:000003">
    <property type="entry name" value="Heat shock protein 9"/>
    <property type="match status" value="1"/>
</dbReference>
<dbReference type="AlphaFoldDB" id="A0A2Z4ACY1"/>
<dbReference type="SUPFAM" id="SSF100920">
    <property type="entry name" value="Heat shock protein 70kD (HSP70), peptide-binding domain"/>
    <property type="match status" value="1"/>
</dbReference>
<dbReference type="PANTHER" id="PTHR19375">
    <property type="entry name" value="HEAT SHOCK PROTEIN 70KDA"/>
    <property type="match status" value="1"/>
</dbReference>
<dbReference type="Gene3D" id="2.60.34.10">
    <property type="entry name" value="Substrate Binding Domain Of DNAk, Chain A, domain 1"/>
    <property type="match status" value="1"/>
</dbReference>
<dbReference type="Gene3D" id="1.20.1270.10">
    <property type="match status" value="1"/>
</dbReference>
<dbReference type="InterPro" id="IPR013126">
    <property type="entry name" value="Hsp_70_fam"/>
</dbReference>
<evidence type="ECO:0000256" key="5">
    <source>
        <dbReference type="ARBA" id="ARBA00022840"/>
    </source>
</evidence>
<dbReference type="Gene3D" id="3.90.640.10">
    <property type="entry name" value="Actin, Chain A, domain 4"/>
    <property type="match status" value="1"/>
</dbReference>
<dbReference type="InterPro" id="IPR029047">
    <property type="entry name" value="HSP70_peptide-bd_sf"/>
</dbReference>
<dbReference type="InterPro" id="IPR043129">
    <property type="entry name" value="ATPase_NBD"/>
</dbReference>
<dbReference type="GO" id="GO:0051082">
    <property type="term" value="F:unfolded protein binding"/>
    <property type="evidence" value="ECO:0007669"/>
    <property type="project" value="InterPro"/>
</dbReference>
<evidence type="ECO:0000256" key="1">
    <source>
        <dbReference type="ARBA" id="ARBA00007381"/>
    </source>
</evidence>
<dbReference type="Gene3D" id="3.30.420.40">
    <property type="match status" value="2"/>
</dbReference>
<dbReference type="FunFam" id="3.90.640.10:FF:000003">
    <property type="entry name" value="Molecular chaperone DnaK"/>
    <property type="match status" value="1"/>
</dbReference>
<keyword evidence="5 8" id="KW-0067">ATP-binding</keyword>
<evidence type="ECO:0000313" key="12">
    <source>
        <dbReference type="Proteomes" id="UP000247465"/>
    </source>
</evidence>
<dbReference type="FunFam" id="3.30.420.40:FF:000004">
    <property type="entry name" value="Molecular chaperone DnaK"/>
    <property type="match status" value="1"/>
</dbReference>
<dbReference type="GO" id="GO:0005524">
    <property type="term" value="F:ATP binding"/>
    <property type="evidence" value="ECO:0007669"/>
    <property type="project" value="UniProtKB-UniRule"/>
</dbReference>
<accession>A0A2Z4ACY1</accession>
<dbReference type="EMBL" id="CP029803">
    <property type="protein sequence ID" value="AWT60039.1"/>
    <property type="molecule type" value="Genomic_DNA"/>
</dbReference>
<dbReference type="HAMAP" id="MF_00332">
    <property type="entry name" value="DnaK"/>
    <property type="match status" value="1"/>
</dbReference>
<comment type="induction">
    <text evidence="8">By stress conditions e.g. heat shock.</text>
</comment>
<evidence type="ECO:0000256" key="8">
    <source>
        <dbReference type="HAMAP-Rule" id="MF_00332"/>
    </source>
</evidence>
<dbReference type="PRINTS" id="PR00301">
    <property type="entry name" value="HEATSHOCK70"/>
</dbReference>
<dbReference type="Proteomes" id="UP000247465">
    <property type="component" value="Chromosome"/>
</dbReference>
<keyword evidence="4 8" id="KW-0547">Nucleotide-binding</keyword>